<dbReference type="PANTHER" id="PTHR33055:SF3">
    <property type="entry name" value="PUTATIVE TRANSPOSASE FOR IS117-RELATED"/>
    <property type="match status" value="1"/>
</dbReference>
<evidence type="ECO:0000259" key="1">
    <source>
        <dbReference type="Pfam" id="PF01548"/>
    </source>
</evidence>
<proteinExistence type="predicted"/>
<dbReference type="GO" id="GO:0004803">
    <property type="term" value="F:transposase activity"/>
    <property type="evidence" value="ECO:0007669"/>
    <property type="project" value="InterPro"/>
</dbReference>
<dbReference type="Pfam" id="PF01548">
    <property type="entry name" value="DEDD_Tnp_IS110"/>
    <property type="match status" value="1"/>
</dbReference>
<evidence type="ECO:0000313" key="4">
    <source>
        <dbReference type="EMBL" id="MBC4019394.1"/>
    </source>
</evidence>
<dbReference type="Proteomes" id="UP000600101">
    <property type="component" value="Unassembled WGS sequence"/>
</dbReference>
<gene>
    <name evidence="3" type="ORF">H7965_17795</name>
    <name evidence="4" type="ORF">H7965_29820</name>
</gene>
<name>A0A9X0R499_9PROT</name>
<protein>
    <submittedName>
        <fullName evidence="4">IS110 family transposase</fullName>
    </submittedName>
</protein>
<dbReference type="InterPro" id="IPR003346">
    <property type="entry name" value="Transposase_20"/>
</dbReference>
<feature type="domain" description="Transposase IS116/IS110/IS902 C-terminal" evidence="2">
    <location>
        <begin position="212"/>
        <end position="289"/>
    </location>
</feature>
<dbReference type="PANTHER" id="PTHR33055">
    <property type="entry name" value="TRANSPOSASE FOR INSERTION SEQUENCE ELEMENT IS1111A"/>
    <property type="match status" value="1"/>
</dbReference>
<dbReference type="AlphaFoldDB" id="A0A9X0R499"/>
<feature type="domain" description="Transposase IS110-like N-terminal" evidence="1">
    <location>
        <begin position="6"/>
        <end position="145"/>
    </location>
</feature>
<keyword evidence="5" id="KW-1185">Reference proteome</keyword>
<dbReference type="Pfam" id="PF02371">
    <property type="entry name" value="Transposase_20"/>
    <property type="match status" value="1"/>
</dbReference>
<dbReference type="NCBIfam" id="NF033542">
    <property type="entry name" value="transpos_IS110"/>
    <property type="match status" value="1"/>
</dbReference>
<organism evidence="4 5">
    <name type="scientific">Siccirubricoccus deserti</name>
    <dbReference type="NCBI Taxonomy" id="2013562"/>
    <lineage>
        <taxon>Bacteria</taxon>
        <taxon>Pseudomonadati</taxon>
        <taxon>Pseudomonadota</taxon>
        <taxon>Alphaproteobacteria</taxon>
        <taxon>Acetobacterales</taxon>
        <taxon>Roseomonadaceae</taxon>
        <taxon>Siccirubricoccus</taxon>
    </lineage>
</organism>
<sequence>MQVVTIGLDIAKHMFQIHGADATGKPVLRQRVRRGQVLDTFRALGPCIVGIEACATAHHWARELQALGHEVRLVPPSYVKAYVKRNKNDAADAAAICEAVMRPTMGFVPVKAREQQAVLMLHRARSLVIAQRRALGNAIRAHLAEFGVVGAQGRAGLRRLLEQALNAAPADLPDLARDVIHELGLQLAEAEAREAAIEARILAWHRANEMSRRLATIPGIGPITASAIAATAPDPAQFASGRHFAAWIGLVPRQHSSGGKERLGPISKRGDGYLRRLLVTGAQAVLRWMRARPANRTPWLADMLARRPWNVVATALANKTARIAWVVMARGETYRKGSAVPA</sequence>
<evidence type="ECO:0000313" key="5">
    <source>
        <dbReference type="Proteomes" id="UP000600101"/>
    </source>
</evidence>
<dbReference type="GO" id="GO:0006313">
    <property type="term" value="P:DNA transposition"/>
    <property type="evidence" value="ECO:0007669"/>
    <property type="project" value="InterPro"/>
</dbReference>
<dbReference type="RefSeq" id="WP_186771936.1">
    <property type="nucleotide sequence ID" value="NZ_JACOMF010000024.1"/>
</dbReference>
<dbReference type="GO" id="GO:0003677">
    <property type="term" value="F:DNA binding"/>
    <property type="evidence" value="ECO:0007669"/>
    <property type="project" value="InterPro"/>
</dbReference>
<dbReference type="InterPro" id="IPR047650">
    <property type="entry name" value="Transpos_IS110"/>
</dbReference>
<accession>A0A9X0R499</accession>
<dbReference type="EMBL" id="JACOMF010000205">
    <property type="protein sequence ID" value="MBC4019394.1"/>
    <property type="molecule type" value="Genomic_DNA"/>
</dbReference>
<reference evidence="4" key="1">
    <citation type="submission" date="2020-08" db="EMBL/GenBank/DDBJ databases">
        <authorList>
            <person name="Hu Y."/>
            <person name="Nguyen S.V."/>
            <person name="Li F."/>
            <person name="Fanning S."/>
        </authorList>
    </citation>
    <scope>NUCLEOTIDE SEQUENCE</scope>
    <source>
        <strain evidence="4">SYSU D8009</strain>
    </source>
</reference>
<dbReference type="InterPro" id="IPR002525">
    <property type="entry name" value="Transp_IS110-like_N"/>
</dbReference>
<evidence type="ECO:0000313" key="3">
    <source>
        <dbReference type="EMBL" id="MBC4017168.1"/>
    </source>
</evidence>
<evidence type="ECO:0000259" key="2">
    <source>
        <dbReference type="Pfam" id="PF02371"/>
    </source>
</evidence>
<dbReference type="EMBL" id="JACOMF010000024">
    <property type="protein sequence ID" value="MBC4017168.1"/>
    <property type="molecule type" value="Genomic_DNA"/>
</dbReference>
<comment type="caution">
    <text evidence="4">The sequence shown here is derived from an EMBL/GenBank/DDBJ whole genome shotgun (WGS) entry which is preliminary data.</text>
</comment>